<dbReference type="KEGG" id="tasa:A1Q1_06060"/>
<organism evidence="2 3">
    <name type="scientific">Trichosporon asahii var. asahii (strain ATCC 90039 / CBS 2479 / JCM 2466 / KCTC 7840 / NBRC 103889/ NCYC 2677 / UAMH 7654)</name>
    <name type="common">Yeast</name>
    <dbReference type="NCBI Taxonomy" id="1186058"/>
    <lineage>
        <taxon>Eukaryota</taxon>
        <taxon>Fungi</taxon>
        <taxon>Dikarya</taxon>
        <taxon>Basidiomycota</taxon>
        <taxon>Agaricomycotina</taxon>
        <taxon>Tremellomycetes</taxon>
        <taxon>Trichosporonales</taxon>
        <taxon>Trichosporonaceae</taxon>
        <taxon>Trichosporon</taxon>
    </lineage>
</organism>
<dbReference type="Proteomes" id="UP000002748">
    <property type="component" value="Unassembled WGS sequence"/>
</dbReference>
<dbReference type="AlphaFoldDB" id="J6EMA4"/>
<reference evidence="2 3" key="1">
    <citation type="journal article" date="2012" name="Eukaryot. Cell">
        <title>Draft genome sequence of CBS 2479, the standard type strain of Trichosporon asahii.</title>
        <authorList>
            <person name="Yang R.Y."/>
            <person name="Li H.T."/>
            <person name="Zhu H."/>
            <person name="Zhou G.P."/>
            <person name="Wang M."/>
            <person name="Wang L."/>
        </authorList>
    </citation>
    <scope>NUCLEOTIDE SEQUENCE [LARGE SCALE GENOMIC DNA]</scope>
    <source>
        <strain evidence="3">ATCC 90039 / CBS 2479 / JCM 2466 / KCTC 7840 / NCYC 2677 / UAMH 7654</strain>
    </source>
</reference>
<feature type="compositionally biased region" description="Polar residues" evidence="1">
    <location>
        <begin position="133"/>
        <end position="144"/>
    </location>
</feature>
<dbReference type="RefSeq" id="XP_014176744.1">
    <property type="nucleotide sequence ID" value="XM_014321269.1"/>
</dbReference>
<feature type="region of interest" description="Disordered" evidence="1">
    <location>
        <begin position="65"/>
        <end position="162"/>
    </location>
</feature>
<evidence type="ECO:0000313" key="3">
    <source>
        <dbReference type="Proteomes" id="UP000002748"/>
    </source>
</evidence>
<sequence length="467" mass="50057">MPKTRAYTREELQGLRRADLQRLCKVSASLYGKLTGQTYDIKGANSKSDVLIDLLAQFFQSSAYNGGPSSQRQPPRSVARPAASHAFPSHSAKSKMRPAPTPASSSGVRSSRTVPVQRTTVPRGTGAAIQASGPKTNKQSTTSRTAHKATPAPAGEQSPSELERLRTEVEQLKHTVARLGEQQSTMLAALLNSEDLQHRLRSLVAAEMASERGASANVTDCAIIRPESRVSSELESRPSIQAKRKNDTSERASHLAIKRPRRDSSGRTNSSHTQCSLTPSEAGETSLSPCGVLQTPQPYEQPLVSDFSTSTPVVSSTSRSRSASCFHVQAELSGGCHTPSQTNMPLNSVNLSNLKPSTPSPGLLIATKDVTDNYTAAAAAPRGSPEDSGPLAFDNMSPAREYMDVALNGLTGHSKFSSTVPMPSVRTMLGTERYRDTRFGDEPIAPWGTPTIVDFGPPTPVRTSDMY</sequence>
<comment type="caution">
    <text evidence="2">The sequence shown here is derived from an EMBL/GenBank/DDBJ whole genome shotgun (WGS) entry which is preliminary data.</text>
</comment>
<feature type="compositionally biased region" description="Polar residues" evidence="1">
    <location>
        <begin position="102"/>
        <end position="122"/>
    </location>
</feature>
<accession>J6EMA4</accession>
<feature type="region of interest" description="Disordered" evidence="1">
    <location>
        <begin position="229"/>
        <end position="294"/>
    </location>
</feature>
<name>J6EMA4_TRIAS</name>
<dbReference type="OrthoDB" id="2574359at2759"/>
<gene>
    <name evidence="2" type="ORF">A1Q1_06060</name>
</gene>
<dbReference type="GeneID" id="25989572"/>
<evidence type="ECO:0000256" key="1">
    <source>
        <dbReference type="SAM" id="MobiDB-lite"/>
    </source>
</evidence>
<dbReference type="EMBL" id="ALBS01000326">
    <property type="protein sequence ID" value="EJT45444.1"/>
    <property type="molecule type" value="Genomic_DNA"/>
</dbReference>
<feature type="compositionally biased region" description="Low complexity" evidence="1">
    <location>
        <begin position="81"/>
        <end position="91"/>
    </location>
</feature>
<protein>
    <submittedName>
        <fullName evidence="2">Uncharacterized protein</fullName>
    </submittedName>
</protein>
<dbReference type="HOGENOM" id="CLU_585515_0_0_1"/>
<feature type="compositionally biased region" description="Basic and acidic residues" evidence="1">
    <location>
        <begin position="244"/>
        <end position="253"/>
    </location>
</feature>
<dbReference type="VEuPathDB" id="FungiDB:A1Q1_06060"/>
<feature type="compositionally biased region" description="Polar residues" evidence="1">
    <location>
        <begin position="65"/>
        <end position="74"/>
    </location>
</feature>
<feature type="compositionally biased region" description="Polar residues" evidence="1">
    <location>
        <begin position="266"/>
        <end position="294"/>
    </location>
</feature>
<proteinExistence type="predicted"/>
<evidence type="ECO:0000313" key="2">
    <source>
        <dbReference type="EMBL" id="EJT45444.1"/>
    </source>
</evidence>